<dbReference type="Ensembl" id="ENSAPOT00000035360.1">
    <property type="protein sequence ID" value="ENSAPOP00000034748.1"/>
    <property type="gene ID" value="ENSAPOG00000024247.1"/>
</dbReference>
<proteinExistence type="predicted"/>
<feature type="domain" description="TASOR PIN" evidence="3">
    <location>
        <begin position="1259"/>
        <end position="1400"/>
    </location>
</feature>
<feature type="domain" description="TASOR alpha/beta" evidence="2">
    <location>
        <begin position="1160"/>
        <end position="1255"/>
    </location>
</feature>
<feature type="compositionally biased region" description="Polar residues" evidence="1">
    <location>
        <begin position="1610"/>
        <end position="1634"/>
    </location>
</feature>
<dbReference type="GO" id="GO:0097355">
    <property type="term" value="P:protein localization to heterochromatin"/>
    <property type="evidence" value="ECO:0007669"/>
    <property type="project" value="TreeGrafter"/>
</dbReference>
<feature type="region of interest" description="Disordered" evidence="1">
    <location>
        <begin position="1538"/>
        <end position="1562"/>
    </location>
</feature>
<protein>
    <submittedName>
        <fullName evidence="4">Uncharacterized LOC110971626</fullName>
    </submittedName>
</protein>
<feature type="compositionally biased region" description="Low complexity" evidence="1">
    <location>
        <begin position="558"/>
        <end position="602"/>
    </location>
</feature>
<reference evidence="4" key="2">
    <citation type="submission" date="2025-09" db="UniProtKB">
        <authorList>
            <consortium name="Ensembl"/>
        </authorList>
    </citation>
    <scope>IDENTIFICATION</scope>
</reference>
<evidence type="ECO:0000259" key="3">
    <source>
        <dbReference type="Pfam" id="PF24630"/>
    </source>
</evidence>
<feature type="compositionally biased region" description="Basic and acidic residues" evidence="1">
    <location>
        <begin position="1635"/>
        <end position="1646"/>
    </location>
</feature>
<feature type="compositionally biased region" description="Low complexity" evidence="1">
    <location>
        <begin position="1455"/>
        <end position="1471"/>
    </location>
</feature>
<name>A0A3Q1GWI8_9TELE</name>
<keyword evidence="5" id="KW-1185">Reference proteome</keyword>
<feature type="region of interest" description="Disordered" evidence="1">
    <location>
        <begin position="285"/>
        <end position="320"/>
    </location>
</feature>
<feature type="compositionally biased region" description="Pro residues" evidence="1">
    <location>
        <begin position="603"/>
        <end position="656"/>
    </location>
</feature>
<dbReference type="Pfam" id="PF24630">
    <property type="entry name" value="PIN_TASOR"/>
    <property type="match status" value="1"/>
</dbReference>
<feature type="compositionally biased region" description="Polar residues" evidence="1">
    <location>
        <begin position="1653"/>
        <end position="1665"/>
    </location>
</feature>
<accession>A0A3Q1GWI8</accession>
<evidence type="ECO:0000313" key="5">
    <source>
        <dbReference type="Proteomes" id="UP000257200"/>
    </source>
</evidence>
<dbReference type="GO" id="GO:0005654">
    <property type="term" value="C:nucleoplasm"/>
    <property type="evidence" value="ECO:0007669"/>
    <property type="project" value="TreeGrafter"/>
</dbReference>
<feature type="compositionally biased region" description="Low complexity" evidence="1">
    <location>
        <begin position="822"/>
        <end position="832"/>
    </location>
</feature>
<feature type="compositionally biased region" description="Polar residues" evidence="1">
    <location>
        <begin position="482"/>
        <end position="502"/>
    </location>
</feature>
<sequence>MGRLNSQSAERNKERAQFPVWSGDLVKDDRVLFQISFRSFFRPFLPHRLPEKLEIGYLMRFDQVAKLLPSDLFSYNLYSGSQEVVNNGHCCSLLEVIDRNRSTTSVARLLQELEIKRVVLVTPLTEKGFLFLLSSVQMATPTERGESWKRCLQALFVFPESRDLVKSALRCASSSHDASQPSISGATLMPQLAQFIPALHHALVKARANPPAELSAGVERHAREYLVGMNDGTVRQYPMGEYDEQGQLFPVSKHPQVNMDSYLHSYLHSPANYLLSMARAKQMVEAHCGPEQPKDVKPRKSAGGQREATSNTRDGQTNSQKMQQLIDLVLTCKSNAENEVRNEVGEELKVPGRKRKLEQETAERALKFLKASQEPGKHHKIPVEGSQVSSSPVSLTSVIGSVGLKDIDLREDGSEVATRLLGLLTGLTQAAEGTTYRNFCETPGEGQRESSPFDRLATKLGLPTNCDIDLRKQEELEEQMAGSVSSLEGFSPSSHSGETNHQGAAGRGGGMGRRTGGYEEEGQGEIPWVLIPITGLCSERYTQRDRNVPQDPRFQHLTTATSITITTKSRGKSPTSSHLPSPSTSPIRLPSSEASPALSPSQCPSPDPSPPISPSQCPSPEPSPYPSPSQCPSPEPSLPPSPSQCPSPEPSPPPSPSQCWSPKTHPPLSSSWCQTLVPDKLSPLIKNQTGANEERLTLIASQEFKGQSSDKGEKLLGNEEKNGEPLLSASIRPCNPPAVEQRTLPSPVMQGKEETEQKTGGVKKAQVELSMKEKKAQPVERMWKQGETETVECKPNEEEAVVDMMLKASSEKEQKGKSKELAGGSVFSPSVSSAAVHPQRDIDSIVDKHVGDFSSEIQLLLQEERIPYSFPLSSHSTLNSEAPTPPHTLPYASVSQFSHYVSFLNPCPPVHEYMSSLRDSISSMLTEFDDGWPNHKPDTSHTNSDATLANTVSAFVASVRAGNAKTGRDDEVSAPCGELNAADTSSSGSQSPVLSRVGEVWRPDATNGRNPTTSPVTLSTPTSASASVYKPANTTVLCTPNKSQQSQWKPQRSHTLEAKTVTQDIQQTQDDSPASTVLCTAGVEGGRTLSSTDCGTTLPGFSSVSLHLAESSNRSEPVSSLSSVSVPGPTPPATTLSSLIGQLQPEVFNNLVKIIKDVKRNSVQFYVHCTEPGDQVYKDVKELLLKQGNVEQTPVAFLNQESSDDRLLVIIKNKDIAGHIHKIPGLVSLKRHSSVVFLGIDTLDDIRNNSYNELFVSGGCIVSDDFVLNPDFITHEQLATLLMFLEKHNSTESVWRWKVHCKTHKRLKEQARFRREAASLLDMLSAYQKRQIVEFLPYHKCDMMNHQSPDLDCLIELQARYTQYRHTIFLTEHHIEKFFAYSSGGIIVSNVEEILHNFTRMVGCHNIKDKQPLIDDLLSPKGHIRQLSHGSSVSGSEHSPSIFPEQIPSLSSVRQPQHVLPQPSSSLPSHPHLSDQLVPDSSCRDGVQPPSDKDCEVLRQAISQLRAERESQLKQLQHQQHLLELQAELSINPIKCFTGTPTGAGSDPTIPPDERRSDDSVQLTPGRAVAATLDLIHSTLQSELGEERQEAPPEGPRGEAEDGDQRAGHSDTSTLSSSHMAITVIGASNRTDSANQRRDAGADQRGEPAFSKAAQQGASTCSTAGSADGGRLRSVLLVWSEL</sequence>
<feature type="region of interest" description="Disordered" evidence="1">
    <location>
        <begin position="1452"/>
        <end position="1494"/>
    </location>
</feature>
<dbReference type="GO" id="GO:0003682">
    <property type="term" value="F:chromatin binding"/>
    <property type="evidence" value="ECO:0007669"/>
    <property type="project" value="TreeGrafter"/>
</dbReference>
<feature type="region of interest" description="Disordered" evidence="1">
    <location>
        <begin position="1581"/>
        <end position="1668"/>
    </location>
</feature>
<dbReference type="InterPro" id="IPR046432">
    <property type="entry name" value="TASOR"/>
</dbReference>
<dbReference type="GeneTree" id="ENSGT00530000063735"/>
<feature type="region of interest" description="Disordered" evidence="1">
    <location>
        <begin position="809"/>
        <end position="832"/>
    </location>
</feature>
<feature type="compositionally biased region" description="Gly residues" evidence="1">
    <location>
        <begin position="505"/>
        <end position="515"/>
    </location>
</feature>
<feature type="compositionally biased region" description="Basic and acidic residues" evidence="1">
    <location>
        <begin position="1585"/>
        <end position="1609"/>
    </location>
</feature>
<evidence type="ECO:0000256" key="1">
    <source>
        <dbReference type="SAM" id="MobiDB-lite"/>
    </source>
</evidence>
<dbReference type="GO" id="GO:0000792">
    <property type="term" value="C:heterochromatin"/>
    <property type="evidence" value="ECO:0007669"/>
    <property type="project" value="TreeGrafter"/>
</dbReference>
<feature type="compositionally biased region" description="Basic and acidic residues" evidence="1">
    <location>
        <begin position="770"/>
        <end position="792"/>
    </location>
</feature>
<dbReference type="InterPro" id="IPR056242">
    <property type="entry name" value="PIN_TASOR"/>
</dbReference>
<reference evidence="4" key="1">
    <citation type="submission" date="2025-08" db="UniProtKB">
        <authorList>
            <consortium name="Ensembl"/>
        </authorList>
    </citation>
    <scope>IDENTIFICATION</scope>
</reference>
<feature type="region of interest" description="Disordered" evidence="1">
    <location>
        <begin position="700"/>
        <end position="792"/>
    </location>
</feature>
<feature type="region of interest" description="Disordered" evidence="1">
    <location>
        <begin position="545"/>
        <end position="674"/>
    </location>
</feature>
<feature type="compositionally biased region" description="Low complexity" evidence="1">
    <location>
        <begin position="1011"/>
        <end position="1025"/>
    </location>
</feature>
<feature type="region of interest" description="Disordered" evidence="1">
    <location>
        <begin position="477"/>
        <end position="523"/>
    </location>
</feature>
<evidence type="ECO:0000313" key="4">
    <source>
        <dbReference type="Ensembl" id="ENSAPOP00000034748.1"/>
    </source>
</evidence>
<dbReference type="PANTHER" id="PTHR16207">
    <property type="entry name" value="SET DOMAIN-CONTAINING PROTEIN"/>
    <property type="match status" value="1"/>
</dbReference>
<evidence type="ECO:0000259" key="2">
    <source>
        <dbReference type="Pfam" id="PF23314"/>
    </source>
</evidence>
<dbReference type="InterPro" id="IPR056243">
    <property type="entry name" value="TASOR_ab_dom"/>
</dbReference>
<feature type="compositionally biased region" description="Basic and acidic residues" evidence="1">
    <location>
        <begin position="708"/>
        <end position="723"/>
    </location>
</feature>
<dbReference type="PANTHER" id="PTHR16207:SF1">
    <property type="entry name" value="PROTEIN TASOR"/>
    <property type="match status" value="1"/>
</dbReference>
<dbReference type="Pfam" id="PF23314">
    <property type="entry name" value="TASOR_alpha-beta"/>
    <property type="match status" value="1"/>
</dbReference>
<feature type="compositionally biased region" description="Polar residues" evidence="1">
    <location>
        <begin position="307"/>
        <end position="320"/>
    </location>
</feature>
<feature type="compositionally biased region" description="Basic and acidic residues" evidence="1">
    <location>
        <begin position="809"/>
        <end position="820"/>
    </location>
</feature>
<organism evidence="4 5">
    <name type="scientific">Acanthochromis polyacanthus</name>
    <name type="common">spiny chromis</name>
    <dbReference type="NCBI Taxonomy" id="80966"/>
    <lineage>
        <taxon>Eukaryota</taxon>
        <taxon>Metazoa</taxon>
        <taxon>Chordata</taxon>
        <taxon>Craniata</taxon>
        <taxon>Vertebrata</taxon>
        <taxon>Euteleostomi</taxon>
        <taxon>Actinopterygii</taxon>
        <taxon>Neopterygii</taxon>
        <taxon>Teleostei</taxon>
        <taxon>Neoteleostei</taxon>
        <taxon>Acanthomorphata</taxon>
        <taxon>Ovalentaria</taxon>
        <taxon>Pomacentridae</taxon>
        <taxon>Acanthochromis</taxon>
    </lineage>
</organism>
<feature type="region of interest" description="Disordered" evidence="1">
    <location>
        <begin position="1000"/>
        <end position="1025"/>
    </location>
</feature>
<dbReference type="CDD" id="cd22569">
    <property type="entry name" value="TASOR_PBD"/>
    <property type="match status" value="1"/>
</dbReference>
<dbReference type="GO" id="GO:0045814">
    <property type="term" value="P:negative regulation of gene expression, epigenetic"/>
    <property type="evidence" value="ECO:0007669"/>
    <property type="project" value="InterPro"/>
</dbReference>
<dbReference type="Proteomes" id="UP000257200">
    <property type="component" value="Unplaced"/>
</dbReference>